<evidence type="ECO:0000313" key="3">
    <source>
        <dbReference type="Proteomes" id="UP001279410"/>
    </source>
</evidence>
<dbReference type="Proteomes" id="UP001279410">
    <property type="component" value="Unassembled WGS sequence"/>
</dbReference>
<feature type="compositionally biased region" description="Polar residues" evidence="1">
    <location>
        <begin position="22"/>
        <end position="56"/>
    </location>
</feature>
<comment type="caution">
    <text evidence="2">The sequence shown here is derived from an EMBL/GenBank/DDBJ whole genome shotgun (WGS) entry which is preliminary data.</text>
</comment>
<keyword evidence="3" id="KW-1185">Reference proteome</keyword>
<feature type="compositionally biased region" description="Acidic residues" evidence="1">
    <location>
        <begin position="57"/>
        <end position="68"/>
    </location>
</feature>
<gene>
    <name evidence="2" type="ORF">AKAME5_001919600</name>
</gene>
<organism evidence="2 3">
    <name type="scientific">Lates japonicus</name>
    <name type="common">Japanese lates</name>
    <dbReference type="NCBI Taxonomy" id="270547"/>
    <lineage>
        <taxon>Eukaryota</taxon>
        <taxon>Metazoa</taxon>
        <taxon>Chordata</taxon>
        <taxon>Craniata</taxon>
        <taxon>Vertebrata</taxon>
        <taxon>Euteleostomi</taxon>
        <taxon>Actinopterygii</taxon>
        <taxon>Neopterygii</taxon>
        <taxon>Teleostei</taxon>
        <taxon>Neoteleostei</taxon>
        <taxon>Acanthomorphata</taxon>
        <taxon>Carangaria</taxon>
        <taxon>Carangaria incertae sedis</taxon>
        <taxon>Centropomidae</taxon>
        <taxon>Lates</taxon>
    </lineage>
</organism>
<name>A0AAD3N813_LATJO</name>
<feature type="region of interest" description="Disordered" evidence="1">
    <location>
        <begin position="1"/>
        <end position="92"/>
    </location>
</feature>
<evidence type="ECO:0000256" key="1">
    <source>
        <dbReference type="SAM" id="MobiDB-lite"/>
    </source>
</evidence>
<feature type="region of interest" description="Disordered" evidence="1">
    <location>
        <begin position="180"/>
        <end position="213"/>
    </location>
</feature>
<dbReference type="AlphaFoldDB" id="A0AAD3N813"/>
<protein>
    <submittedName>
        <fullName evidence="2">Uncharacterized protein</fullName>
    </submittedName>
</protein>
<proteinExistence type="predicted"/>
<evidence type="ECO:0000313" key="2">
    <source>
        <dbReference type="EMBL" id="GLD67871.1"/>
    </source>
</evidence>
<reference evidence="2" key="1">
    <citation type="submission" date="2022-08" db="EMBL/GenBank/DDBJ databases">
        <title>Genome sequencing of akame (Lates japonicus).</title>
        <authorList>
            <person name="Hashiguchi Y."/>
            <person name="Takahashi H."/>
        </authorList>
    </citation>
    <scope>NUCLEOTIDE SEQUENCE</scope>
    <source>
        <strain evidence="2">Kochi</strain>
    </source>
</reference>
<sequence length="756" mass="85614">MSRVFSSDFLPPNEVKKETDLDQTSQDQITNKDQTSDQDQIIDLDQTSDQSPTSEDQPSEDETSEDQTSENQIIDQEETSEQDQTSNQDQTTDPLTQQAALMLFLEEKVLFDHEEEDLISAKLSSFIDSLEDREWQSLQDRMVEQMSQTHLAQVSERIIRVVSQLVLQLLAPALKVQFQPEDLPRAPPSEREEEEEEHQSDNNDRPSAALRPVPGDLRKYLEVDEEALVRSLGSSASQLSVRSMLGDLVKQLNQGLCLLAAQSQDSTEAEGSEVTSAAMKFLALAGETLAHLKDEDQDQDRDTISERATEEVMFAIADTMSSCQVEGRKSTRILRDLAAKISEQCSASSHQQLSSFTISLKIDVTSSLSSLELVLKGLLAKLLALSSPQSFSVMTCRHRSSLPTLESAASDVLDIIVNSVKELCQKKKSKFPLRRCKTKVKEKNVNSTATELKVALQEKLREFLTCHKDAVEQQKNNNMEKAKTIVSTLLSNLRQKTAECEDMQQEQRSRVQVITGAARTLLQQVDVCGGDWDRSTLIKLEDLISEDKLSSFSQLLTMSLGPLWSSPISPAEQVRLFCAAAVKHLLRLFVLPPLSWGMGRVVQVQSDKSFTARLAESAQLYDDTISRYAQLMFDQVMSSLRRSSTAFWLQLEVDALQDGLQNNDNAPTPKKRKRRNVIHFFQKLPRKIGKKWRTVRNRMDKYIMDMDSDDDEEGLDPSELRRRRIVRFLQDLSDRIVVAFWVYEPRPWQTMALFPI</sequence>
<accession>A0AAD3N813</accession>
<feature type="compositionally biased region" description="Low complexity" evidence="1">
    <location>
        <begin position="82"/>
        <end position="92"/>
    </location>
</feature>
<dbReference type="EMBL" id="BRZM01000121">
    <property type="protein sequence ID" value="GLD67871.1"/>
    <property type="molecule type" value="Genomic_DNA"/>
</dbReference>